<evidence type="ECO:0000256" key="7">
    <source>
        <dbReference type="ARBA" id="ARBA00023180"/>
    </source>
</evidence>
<keyword evidence="10" id="KW-0812">Transmembrane</keyword>
<dbReference type="SUPFAM" id="SSF49464">
    <property type="entry name" value="Carboxypeptidase regulatory domain-like"/>
    <property type="match status" value="3"/>
</dbReference>
<evidence type="ECO:0000256" key="5">
    <source>
        <dbReference type="ARBA" id="ARBA00022801"/>
    </source>
</evidence>
<keyword evidence="4" id="KW-0479">Metal-binding</keyword>
<evidence type="ECO:0000256" key="2">
    <source>
        <dbReference type="ARBA" id="ARBA00005988"/>
    </source>
</evidence>
<dbReference type="InterPro" id="IPR057247">
    <property type="entry name" value="CARBOXYPEPT_ZN_2"/>
</dbReference>
<dbReference type="InterPro" id="IPR050753">
    <property type="entry name" value="Peptidase_M14_domain"/>
</dbReference>
<dbReference type="Gene3D" id="2.60.40.1120">
    <property type="entry name" value="Carboxypeptidase-like, regulatory domain"/>
    <property type="match status" value="3"/>
</dbReference>
<dbReference type="Pfam" id="PF00246">
    <property type="entry name" value="Peptidase_M14"/>
    <property type="match status" value="4"/>
</dbReference>
<dbReference type="PROSITE" id="PS00132">
    <property type="entry name" value="CARBOXYPEPT_ZN_1"/>
    <property type="match status" value="3"/>
</dbReference>
<keyword evidence="10" id="KW-1133">Transmembrane helix</keyword>
<feature type="active site" description="Proton donor/acceptor" evidence="8">
    <location>
        <position position="307"/>
    </location>
</feature>
<dbReference type="RefSeq" id="XP_014670794.1">
    <property type="nucleotide sequence ID" value="XM_014815308.1"/>
</dbReference>
<evidence type="ECO:0000256" key="10">
    <source>
        <dbReference type="SAM" id="Phobius"/>
    </source>
</evidence>
<dbReference type="CDD" id="cd11308">
    <property type="entry name" value="Peptidase_M14NE-CP-C_like"/>
    <property type="match status" value="2"/>
</dbReference>
<keyword evidence="3" id="KW-0121">Carboxypeptidase</keyword>
<evidence type="ECO:0000313" key="14">
    <source>
        <dbReference type="RefSeq" id="XP_014670794.1"/>
    </source>
</evidence>
<feature type="domain" description="Peptidase M14" evidence="12">
    <location>
        <begin position="44"/>
        <end position="337"/>
    </location>
</feature>
<name>A0ABM1EF23_PRICU</name>
<feature type="region of interest" description="Disordered" evidence="9">
    <location>
        <begin position="1521"/>
        <end position="1573"/>
    </location>
</feature>
<proteinExistence type="inferred from homology"/>
<dbReference type="PANTHER" id="PTHR11532:SF57">
    <property type="entry name" value="CARBOXYPEPTIDASE D, B"/>
    <property type="match status" value="1"/>
</dbReference>
<dbReference type="PRINTS" id="PR00765">
    <property type="entry name" value="CRBOXYPTASEA"/>
</dbReference>
<evidence type="ECO:0000256" key="3">
    <source>
        <dbReference type="ARBA" id="ARBA00022645"/>
    </source>
</evidence>
<keyword evidence="6" id="KW-0862">Zinc</keyword>
<dbReference type="InterPro" id="IPR000834">
    <property type="entry name" value="Peptidase_M14"/>
</dbReference>
<feature type="domain" description="Peptidase M14" evidence="12">
    <location>
        <begin position="780"/>
        <end position="1032"/>
    </location>
</feature>
<evidence type="ECO:0000313" key="13">
    <source>
        <dbReference type="Proteomes" id="UP000695022"/>
    </source>
</evidence>
<comment type="similarity">
    <text evidence="2 8">Belongs to the peptidase M14 family.</text>
</comment>
<protein>
    <submittedName>
        <fullName evidence="14">Carboxypeptidase D-like</fullName>
    </submittedName>
</protein>
<dbReference type="Proteomes" id="UP000695022">
    <property type="component" value="Unplaced"/>
</dbReference>
<comment type="caution">
    <text evidence="8">Lacks conserved residue(s) required for the propagation of feature annotation.</text>
</comment>
<keyword evidence="5" id="KW-0378">Hydrolase</keyword>
<feature type="domain" description="Peptidase M14" evidence="12">
    <location>
        <begin position="450"/>
        <end position="721"/>
    </location>
</feature>
<keyword evidence="7" id="KW-0325">Glycoprotein</keyword>
<evidence type="ECO:0000256" key="1">
    <source>
        <dbReference type="ARBA" id="ARBA00001947"/>
    </source>
</evidence>
<feature type="region of interest" description="Disordered" evidence="9">
    <location>
        <begin position="152"/>
        <end position="174"/>
    </location>
</feature>
<reference evidence="14" key="1">
    <citation type="submission" date="2025-08" db="UniProtKB">
        <authorList>
            <consortium name="RefSeq"/>
        </authorList>
    </citation>
    <scope>IDENTIFICATION</scope>
</reference>
<accession>A0ABM1EF23</accession>
<organism evidence="13 14">
    <name type="scientific">Priapulus caudatus</name>
    <name type="common">Priapulid worm</name>
    <dbReference type="NCBI Taxonomy" id="37621"/>
    <lineage>
        <taxon>Eukaryota</taxon>
        <taxon>Metazoa</taxon>
        <taxon>Ecdysozoa</taxon>
        <taxon>Scalidophora</taxon>
        <taxon>Priapulida</taxon>
        <taxon>Priapulimorpha</taxon>
        <taxon>Priapulimorphida</taxon>
        <taxon>Priapulidae</taxon>
        <taxon>Priapulus</taxon>
    </lineage>
</organism>
<evidence type="ECO:0000256" key="11">
    <source>
        <dbReference type="SAM" id="SignalP"/>
    </source>
</evidence>
<dbReference type="Pfam" id="PF13620">
    <property type="entry name" value="CarboxypepD_reg"/>
    <property type="match status" value="2"/>
</dbReference>
<keyword evidence="3" id="KW-0645">Protease</keyword>
<dbReference type="CDD" id="cd03868">
    <property type="entry name" value="M14_CPD_I"/>
    <property type="match status" value="1"/>
</dbReference>
<keyword evidence="10" id="KW-0472">Membrane</keyword>
<dbReference type="SUPFAM" id="SSF53187">
    <property type="entry name" value="Zn-dependent exopeptidases"/>
    <property type="match status" value="4"/>
</dbReference>
<keyword evidence="13" id="KW-1185">Reference proteome</keyword>
<comment type="cofactor">
    <cofactor evidence="1">
        <name>Zn(2+)</name>
        <dbReference type="ChEBI" id="CHEBI:29105"/>
    </cofactor>
</comment>
<feature type="chain" id="PRO_5046333112" evidence="11">
    <location>
        <begin position="29"/>
        <end position="1573"/>
    </location>
</feature>
<dbReference type="InterPro" id="IPR008969">
    <property type="entry name" value="CarboxyPept-like_regulatory"/>
</dbReference>
<sequence>MEAKSSFAMRFRFAIFAVVLLFSIKCAGKSVGSSAAGIGIDTSRYHNYDKMTKLLRYYVDTYSDIAELGSAGRSGQGRELWYVRITGNATDTVGKPMFKYVGNMHGNEAVGREMLIFLVQHLLQSYDSSPRVAAILDTTDVYIMPSMNPDGFERSTEGSCEGPGRSNANRVDLNRNFPDQYDGVDYSHVDMFAGRAPETAAVMHWILANNFVLSANLHGGSLVASYPFDDSATHRNGVKSATPDERLFTYLAHVYADAHSTMHLGVPCSGDHGFEGGISNGAEWYDVPGGMEDFNYLHSNCFEITLELSCCKHPPRAQLATEWDNNREALLTYMEQVHIGASGFVRDATTQQGIANATISVEGLPHPVTSDSHGAYWRLLSEGSYNITANASGYVPVSKRGIVVKRGFPATTLNFELPSGMEDEGRPQIATTTMTPHADENQFVEPTTFHHHDYEAMQASLMELSRRCANITRLYSVGVSVEGRQLYVLEISDRPGTHEPGEPEFKYVANMHGNEVVGREMLLLLAQLLCDNYETSARIRHLVDGTRIHLMPSMNPDGYEMAQEGDEDGDKGRANANGIDLNRNFPDQYYRPVAGLREEPETQAVVHWISEIPFVLSANLHGGTLVANYPFDGTKDGRQTSSKSADDALFKHLADVYSFHHPTMHLGNPGCSSHHGPAEHFTNGTVNGAMWYVVRCWYVVPVSEPEADVVRRCGLTLQPERPRGTSLPGELNGAMWYEKSTRVVSVPRGGGEATVANFTLQRDAAAWSSSFDYALERNLRPRAYDADPTRTAYALADAHRGLVHIVQYGNTASGKPIIGVHLEESQLGVANKAKVGLIGQMHPEQPIGSELLLRLATHLATGMAQNDPRIGKIFQTTTVHIVPAVYADGGGVEGVCAGNYTGKQPLYVTTESEFAAFDQCLSIHHFHIALSMESGRSGTSSSPARLPEDATLLSDLSATYASVHPDMAVNRSCDDVAAVTPEYDSYEAYAYDKYGTLMLSAGVDCCSYPGGSTLPDLWMDNLESLLRFIEKAQQGVRGMVLNNNGQRLTVNTSVEVRGPSSTIPVPLAGAEFLRILPPGTYTVTARSPGYDSLSKKVVVVDRTMALLQLQLDVEVERMSYHDYASTVELMQQINKDNPHITRLYSIGRSILQRDILALEVGRTPGTQQPGTPAVALVAGIHGNEVVGREMLLQFAQHLLKSYRKDDMITEFIHETAIHIVPLLNPDGSDSALYGQCVSTEGRSNANHIDLDVSFPEAGVTAVALPPEVQAVADWMKSIPFALSISLQGGNHVVAYPVQRNESTTRLIAEHYAAAMRFDDADDDSHCSNKFDPSFKSVPVNGTVVRDSDGRSLQDYVFSSTVGMAVTVFTGCCGYPKADELPLLWKQHKIGLLAMMNEVHHGVTGFIRDANNLPIEGAKVAIEGLDKPVYTGKHGDYWRLLDEGEYTLVASASGYRSQIEIVHVRQAHTAVVRNLQLPKDERLLGIEPYLLIAIAGGVTVSLMVISLCVYACTIRSSKTRYQKLDSSSGGGGGGGGGGGSGGRREANPSRKSLLTYHDSDDSDDEDVYYEKQTI</sequence>
<keyword evidence="11" id="KW-0732">Signal</keyword>
<evidence type="ECO:0000256" key="9">
    <source>
        <dbReference type="SAM" id="MobiDB-lite"/>
    </source>
</evidence>
<feature type="transmembrane region" description="Helical" evidence="10">
    <location>
        <begin position="1488"/>
        <end position="1512"/>
    </location>
</feature>
<dbReference type="PROSITE" id="PS00133">
    <property type="entry name" value="CARBOXYPEPT_ZN_2"/>
    <property type="match status" value="2"/>
</dbReference>
<dbReference type="PROSITE" id="PS52035">
    <property type="entry name" value="PEPTIDASE_M14"/>
    <property type="match status" value="4"/>
</dbReference>
<dbReference type="GeneID" id="106811608"/>
<feature type="domain" description="Peptidase M14" evidence="12">
    <location>
        <begin position="1119"/>
        <end position="1398"/>
    </location>
</feature>
<dbReference type="InterPro" id="IPR057246">
    <property type="entry name" value="CARBOXYPEPT_ZN_1"/>
</dbReference>
<dbReference type="PANTHER" id="PTHR11532">
    <property type="entry name" value="PROTEASE M14 CARBOXYPEPTIDASE"/>
    <property type="match status" value="1"/>
</dbReference>
<evidence type="ECO:0000259" key="12">
    <source>
        <dbReference type="PROSITE" id="PS52035"/>
    </source>
</evidence>
<evidence type="ECO:0000256" key="8">
    <source>
        <dbReference type="PROSITE-ProRule" id="PRU01379"/>
    </source>
</evidence>
<feature type="signal peptide" evidence="11">
    <location>
        <begin position="1"/>
        <end position="28"/>
    </location>
</feature>
<dbReference type="Gene3D" id="3.40.630.10">
    <property type="entry name" value="Zn peptidases"/>
    <property type="match status" value="5"/>
</dbReference>
<gene>
    <name evidence="14" type="primary">LOC106811608</name>
</gene>
<evidence type="ECO:0000256" key="4">
    <source>
        <dbReference type="ARBA" id="ARBA00022723"/>
    </source>
</evidence>
<dbReference type="SMART" id="SM00631">
    <property type="entry name" value="Zn_pept"/>
    <property type="match status" value="3"/>
</dbReference>
<evidence type="ECO:0000256" key="6">
    <source>
        <dbReference type="ARBA" id="ARBA00022833"/>
    </source>
</evidence>
<feature type="compositionally biased region" description="Gly residues" evidence="9">
    <location>
        <begin position="1527"/>
        <end position="1540"/>
    </location>
</feature>